<dbReference type="InterPro" id="IPR010272">
    <property type="entry name" value="T6SS_TssF"/>
</dbReference>
<accession>A0A6J5FBS7</accession>
<name>A0A6J5FBS7_9BURK</name>
<dbReference type="PANTHER" id="PTHR35370:SF1">
    <property type="entry name" value="TYPE VI SECRETION SYSTEM COMPONENT TSSF1"/>
    <property type="match status" value="1"/>
</dbReference>
<organism evidence="2 3">
    <name type="scientific">Paraburkholderia humisilvae</name>
    <dbReference type="NCBI Taxonomy" id="627669"/>
    <lineage>
        <taxon>Bacteria</taxon>
        <taxon>Pseudomonadati</taxon>
        <taxon>Pseudomonadota</taxon>
        <taxon>Betaproteobacteria</taxon>
        <taxon>Burkholderiales</taxon>
        <taxon>Burkholderiaceae</taxon>
        <taxon>Paraburkholderia</taxon>
    </lineage>
</organism>
<evidence type="ECO:0000313" key="3">
    <source>
        <dbReference type="Proteomes" id="UP000494363"/>
    </source>
</evidence>
<dbReference type="PANTHER" id="PTHR35370">
    <property type="entry name" value="CYTOPLASMIC PROTEIN-RELATED-RELATED"/>
    <property type="match status" value="1"/>
</dbReference>
<feature type="domain" description="IraD/Gp25-like" evidence="1">
    <location>
        <begin position="8"/>
        <end position="58"/>
    </location>
</feature>
<sequence length="124" mass="13632">MLESRIEYPEVDNSVLNFGIPDLTGAALSGIDAGVPQNRIRAVLLNFEPRLIGSTVASCNTCARWAPSLCASIRRLPAGSAECADPYVERLLEGFAFLVARVQLKLDAQYPVFTQHLLEMIYPH</sequence>
<evidence type="ECO:0000259" key="1">
    <source>
        <dbReference type="Pfam" id="PF04965"/>
    </source>
</evidence>
<proteinExistence type="predicted"/>
<dbReference type="Pfam" id="PF05947">
    <property type="entry name" value="T6SS_TssF"/>
    <property type="match status" value="1"/>
</dbReference>
<dbReference type="AlphaFoldDB" id="A0A6J5FBS7"/>
<reference evidence="2 3" key="1">
    <citation type="submission" date="2020-04" db="EMBL/GenBank/DDBJ databases">
        <authorList>
            <person name="De Canck E."/>
        </authorList>
    </citation>
    <scope>NUCLEOTIDE SEQUENCE [LARGE SCALE GENOMIC DNA]</scope>
    <source>
        <strain evidence="2 3">LMG 29542</strain>
    </source>
</reference>
<evidence type="ECO:0000313" key="2">
    <source>
        <dbReference type="EMBL" id="CAB3774907.1"/>
    </source>
</evidence>
<dbReference type="EMBL" id="CADIKH010000200">
    <property type="protein sequence ID" value="CAB3774907.1"/>
    <property type="molecule type" value="Genomic_DNA"/>
</dbReference>
<dbReference type="Pfam" id="PF04965">
    <property type="entry name" value="GPW_gp25"/>
    <property type="match status" value="1"/>
</dbReference>
<protein>
    <recommendedName>
        <fullName evidence="1">IraD/Gp25-like domain-containing protein</fullName>
    </recommendedName>
</protein>
<dbReference type="Proteomes" id="UP000494363">
    <property type="component" value="Unassembled WGS sequence"/>
</dbReference>
<keyword evidence="3" id="KW-1185">Reference proteome</keyword>
<gene>
    <name evidence="2" type="ORF">LMG29542_08289</name>
</gene>
<dbReference type="InterPro" id="IPR007048">
    <property type="entry name" value="IraD/Gp25-like"/>
</dbReference>